<evidence type="ECO:0000256" key="1">
    <source>
        <dbReference type="SAM" id="Phobius"/>
    </source>
</evidence>
<dbReference type="Pfam" id="PF04186">
    <property type="entry name" value="FxsA"/>
    <property type="match status" value="1"/>
</dbReference>
<dbReference type="GO" id="GO:0016020">
    <property type="term" value="C:membrane"/>
    <property type="evidence" value="ECO:0007669"/>
    <property type="project" value="InterPro"/>
</dbReference>
<evidence type="ECO:0008006" key="3">
    <source>
        <dbReference type="Google" id="ProtNLM"/>
    </source>
</evidence>
<feature type="non-terminal residue" evidence="2">
    <location>
        <position position="85"/>
    </location>
</feature>
<organism evidence="2">
    <name type="scientific">marine metagenome</name>
    <dbReference type="NCBI Taxonomy" id="408172"/>
    <lineage>
        <taxon>unclassified sequences</taxon>
        <taxon>metagenomes</taxon>
        <taxon>ecological metagenomes</taxon>
    </lineage>
</organism>
<reference evidence="2" key="1">
    <citation type="submission" date="2018-05" db="EMBL/GenBank/DDBJ databases">
        <authorList>
            <person name="Lanie J.A."/>
            <person name="Ng W.-L."/>
            <person name="Kazmierczak K.M."/>
            <person name="Andrzejewski T.M."/>
            <person name="Davidsen T.M."/>
            <person name="Wayne K.J."/>
            <person name="Tettelin H."/>
            <person name="Glass J.I."/>
            <person name="Rusch D."/>
            <person name="Podicherti R."/>
            <person name="Tsui H.-C.T."/>
            <person name="Winkler M.E."/>
        </authorList>
    </citation>
    <scope>NUCLEOTIDE SEQUENCE</scope>
</reference>
<proteinExistence type="predicted"/>
<dbReference type="PANTHER" id="PTHR35335:SF1">
    <property type="entry name" value="UPF0716 PROTEIN FXSA"/>
    <property type="match status" value="1"/>
</dbReference>
<accession>A0A382Z130</accession>
<keyword evidence="1" id="KW-1133">Transmembrane helix</keyword>
<dbReference type="NCBIfam" id="NF008528">
    <property type="entry name" value="PRK11463.1-2"/>
    <property type="match status" value="1"/>
</dbReference>
<evidence type="ECO:0000313" key="2">
    <source>
        <dbReference type="EMBL" id="SVD88795.1"/>
    </source>
</evidence>
<name>A0A382Z130_9ZZZZ</name>
<dbReference type="InterPro" id="IPR007313">
    <property type="entry name" value="FxsA"/>
</dbReference>
<dbReference type="PANTHER" id="PTHR35335">
    <property type="entry name" value="UPF0716 PROTEIN FXSA"/>
    <property type="match status" value="1"/>
</dbReference>
<dbReference type="AlphaFoldDB" id="A0A382Z130"/>
<dbReference type="EMBL" id="UINC01179884">
    <property type="protein sequence ID" value="SVD88795.1"/>
    <property type="molecule type" value="Genomic_DNA"/>
</dbReference>
<sequence length="85" mass="9264">MKYLLPTLIVLPILELYVLIKVGSSIGALSTILLVFMTAVLGLVLLRIQGFETLMSARNKLENLTMPTEEIITGFFLASGGLLLI</sequence>
<protein>
    <recommendedName>
        <fullName evidence="3">FxsA family protein</fullName>
    </recommendedName>
</protein>
<keyword evidence="1" id="KW-0472">Membrane</keyword>
<keyword evidence="1" id="KW-0812">Transmembrane</keyword>
<gene>
    <name evidence="2" type="ORF">METZ01_LOCUS441649</name>
</gene>
<feature type="transmembrane region" description="Helical" evidence="1">
    <location>
        <begin position="26"/>
        <end position="46"/>
    </location>
</feature>